<evidence type="ECO:0000313" key="2">
    <source>
        <dbReference type="EMBL" id="SBP25017.1"/>
    </source>
</evidence>
<dbReference type="Gene3D" id="1.20.1250.70">
    <property type="entry name" value="Interleukin-15/Interleukin-21"/>
    <property type="match status" value="1"/>
</dbReference>
<dbReference type="InterPro" id="IPR009079">
    <property type="entry name" value="4_helix_cytokine-like_core"/>
</dbReference>
<dbReference type="SUPFAM" id="SSF47266">
    <property type="entry name" value="4-helical cytokines"/>
    <property type="match status" value="1"/>
</dbReference>
<organism evidence="2">
    <name type="scientific">Iconisemion striatum</name>
    <dbReference type="NCBI Taxonomy" id="60296"/>
    <lineage>
        <taxon>Eukaryota</taxon>
        <taxon>Metazoa</taxon>
        <taxon>Chordata</taxon>
        <taxon>Craniata</taxon>
        <taxon>Vertebrata</taxon>
        <taxon>Euteleostomi</taxon>
        <taxon>Actinopterygii</taxon>
        <taxon>Neopterygii</taxon>
        <taxon>Teleostei</taxon>
        <taxon>Neoteleostei</taxon>
        <taxon>Acanthomorphata</taxon>
        <taxon>Ovalentaria</taxon>
        <taxon>Atherinomorphae</taxon>
        <taxon>Cyprinodontiformes</taxon>
        <taxon>Nothobranchiidae</taxon>
        <taxon>Iconisemion</taxon>
    </lineage>
</organism>
<dbReference type="EMBL" id="HADX01002785">
    <property type="protein sequence ID" value="SBP25017.1"/>
    <property type="molecule type" value="Transcribed_RNA"/>
</dbReference>
<proteinExistence type="predicted"/>
<keyword evidence="1" id="KW-0732">Signal</keyword>
<feature type="signal peptide" evidence="1">
    <location>
        <begin position="1"/>
        <end position="23"/>
    </location>
</feature>
<feature type="chain" id="PRO_5008363685" evidence="1">
    <location>
        <begin position="24"/>
        <end position="172"/>
    </location>
</feature>
<protein>
    <submittedName>
        <fullName evidence="2">Interleukin 15, like</fullName>
    </submittedName>
</protein>
<reference evidence="2" key="1">
    <citation type="submission" date="2016-05" db="EMBL/GenBank/DDBJ databases">
        <authorList>
            <person name="Lavstsen T."/>
            <person name="Jespersen J.S."/>
        </authorList>
    </citation>
    <scope>NUCLEOTIDE SEQUENCE</scope>
    <source>
        <tissue evidence="2">Brain</tissue>
    </source>
</reference>
<accession>A0A1A7Y3J8</accession>
<dbReference type="AlphaFoldDB" id="A0A1A7Y3J8"/>
<sequence length="172" mass="19537">MLRARSALATVFLCSLCLSAVQAARCSKDLVVRVQTLRNITLKQQLLNSNLYTPSIEYYQQKCPRLAFKCFAEELSVLIKELDIHDRIVYPSLLRLACGFPDQPQQTCLCEILPEKNATEFLSDLQRTIEMMNTDFCDKLLSPSDRVKNGSQKGPTGRTGLLRCKNKHKCCF</sequence>
<name>A0A1A7Y3J8_9TELE</name>
<evidence type="ECO:0000256" key="1">
    <source>
        <dbReference type="SAM" id="SignalP"/>
    </source>
</evidence>
<gene>
    <name evidence="2" type="primary">IL15L</name>
</gene>
<dbReference type="PRINTS" id="PR01930">
    <property type="entry name" value="INTRLEUKIN15"/>
</dbReference>
<reference evidence="2" key="2">
    <citation type="submission" date="2016-06" db="EMBL/GenBank/DDBJ databases">
        <title>The genome of a short-lived fish provides insights into sex chromosome evolution and the genetic control of aging.</title>
        <authorList>
            <person name="Reichwald K."/>
            <person name="Felder M."/>
            <person name="Petzold A."/>
            <person name="Koch P."/>
            <person name="Groth M."/>
            <person name="Platzer M."/>
        </authorList>
    </citation>
    <scope>NUCLEOTIDE SEQUENCE</scope>
    <source>
        <tissue evidence="2">Brain</tissue>
    </source>
</reference>
<dbReference type="InterPro" id="IPR020439">
    <property type="entry name" value="IL-15"/>
</dbReference>